<evidence type="ECO:0000256" key="1">
    <source>
        <dbReference type="SAM" id="SignalP"/>
    </source>
</evidence>
<keyword evidence="1" id="KW-0732">Signal</keyword>
<evidence type="ECO:0000313" key="3">
    <source>
        <dbReference type="Proteomes" id="UP000199180"/>
    </source>
</evidence>
<name>A0A1I0DRA9_9RHOB</name>
<dbReference type="EMBL" id="FOHO01000004">
    <property type="protein sequence ID" value="SET35125.1"/>
    <property type="molecule type" value="Genomic_DNA"/>
</dbReference>
<feature type="signal peptide" evidence="1">
    <location>
        <begin position="1"/>
        <end position="20"/>
    </location>
</feature>
<dbReference type="Proteomes" id="UP000199180">
    <property type="component" value="Unassembled WGS sequence"/>
</dbReference>
<keyword evidence="3" id="KW-1185">Reference proteome</keyword>
<accession>A0A1I0DRA9</accession>
<evidence type="ECO:0000313" key="2">
    <source>
        <dbReference type="EMBL" id="SET35125.1"/>
    </source>
</evidence>
<dbReference type="STRING" id="364199.SAMN04489858_104272"/>
<evidence type="ECO:0008006" key="4">
    <source>
        <dbReference type="Google" id="ProtNLM"/>
    </source>
</evidence>
<protein>
    <recommendedName>
        <fullName evidence="4">DUF4148 domain-containing protein</fullName>
    </recommendedName>
</protein>
<reference evidence="2 3" key="1">
    <citation type="submission" date="2016-10" db="EMBL/GenBank/DDBJ databases">
        <authorList>
            <person name="de Groot N.N."/>
        </authorList>
    </citation>
    <scope>NUCLEOTIDE SEQUENCE [LARGE SCALE GENOMIC DNA]</scope>
    <source>
        <strain evidence="2 3">DSM 17862</strain>
    </source>
</reference>
<feature type="chain" id="PRO_5011531733" description="DUF4148 domain-containing protein" evidence="1">
    <location>
        <begin position="21"/>
        <end position="84"/>
    </location>
</feature>
<proteinExistence type="predicted"/>
<gene>
    <name evidence="2" type="ORF">SAMN04489858_104272</name>
</gene>
<organism evidence="2 3">
    <name type="scientific">Paracoccus homiensis</name>
    <dbReference type="NCBI Taxonomy" id="364199"/>
    <lineage>
        <taxon>Bacteria</taxon>
        <taxon>Pseudomonadati</taxon>
        <taxon>Pseudomonadota</taxon>
        <taxon>Alphaproteobacteria</taxon>
        <taxon>Rhodobacterales</taxon>
        <taxon>Paracoccaceae</taxon>
        <taxon>Paracoccus</taxon>
    </lineage>
</organism>
<sequence length="84" mass="8761">MKHTVAILTALALSTGAAAAAGPNTVNERPGDVAHVVSANNTTQVRADSVLTTKELHRAGLSADAKLTVTSYPSEEYTIAEQER</sequence>
<dbReference type="OrthoDB" id="7778991at2"/>
<dbReference type="RefSeq" id="WP_090733923.1">
    <property type="nucleotide sequence ID" value="NZ_FOHO01000004.1"/>
</dbReference>
<dbReference type="AlphaFoldDB" id="A0A1I0DRA9"/>